<dbReference type="EMBL" id="JAHLQT010024959">
    <property type="protein sequence ID" value="KAG7164704.1"/>
    <property type="molecule type" value="Genomic_DNA"/>
</dbReference>
<proteinExistence type="predicted"/>
<dbReference type="PANTHER" id="PTHR14390">
    <property type="entry name" value="G PATCH DOMAIN CONTAINING PROTEIN 3"/>
    <property type="match status" value="1"/>
</dbReference>
<name>A0A8J5MVM6_HOMAM</name>
<feature type="compositionally biased region" description="Polar residues" evidence="1">
    <location>
        <begin position="590"/>
        <end position="600"/>
    </location>
</feature>
<dbReference type="AlphaFoldDB" id="A0A8J5MVM6"/>
<dbReference type="Pfam" id="PF01585">
    <property type="entry name" value="G-patch"/>
    <property type="match status" value="1"/>
</dbReference>
<comment type="caution">
    <text evidence="3">The sequence shown here is derived from an EMBL/GenBank/DDBJ whole genome shotgun (WGS) entry which is preliminary data.</text>
</comment>
<protein>
    <submittedName>
        <fullName evidence="3">G patch domain-containing protein 3-like</fullName>
    </submittedName>
</protein>
<reference evidence="3" key="1">
    <citation type="journal article" date="2021" name="Sci. Adv.">
        <title>The American lobster genome reveals insights on longevity, neural, and immune adaptations.</title>
        <authorList>
            <person name="Polinski J.M."/>
            <person name="Zimin A.V."/>
            <person name="Clark K.F."/>
            <person name="Kohn A.B."/>
            <person name="Sadowski N."/>
            <person name="Timp W."/>
            <person name="Ptitsyn A."/>
            <person name="Khanna P."/>
            <person name="Romanova D.Y."/>
            <person name="Williams P."/>
            <person name="Greenwood S.J."/>
            <person name="Moroz L.L."/>
            <person name="Walt D.R."/>
            <person name="Bodnar A.G."/>
        </authorList>
    </citation>
    <scope>NUCLEOTIDE SEQUENCE</scope>
    <source>
        <strain evidence="3">GMGI-L3</strain>
    </source>
</reference>
<evidence type="ECO:0000313" key="4">
    <source>
        <dbReference type="Proteomes" id="UP000747542"/>
    </source>
</evidence>
<dbReference type="GO" id="GO:0032480">
    <property type="term" value="P:negative regulation of type I interferon production"/>
    <property type="evidence" value="ECO:0007669"/>
    <property type="project" value="InterPro"/>
</dbReference>
<sequence>MHLVVTNIPSSFRSSDLRNFFSEYVEKETFSCFHFRHRPQSHLSQLLKDCASSVPKAEADLTSSSTSSSSTTNLKGNKTHQEDGSETQQEDGSEKNVETNLILEESVARDSEDDGCGVAAKTHWLNSGLSGLSTLISEKKQRAKTDMKQNLQAIYKREQPVCRSEIKDNSMLKEHGVSEGSQPSPSQEDDVVLTERENYKTRRQLDSESLSVDTSLDLIEFCPPPIMPQGNVGTPTSYFKNLIRTCQLPGTIIKKLGLEFPKSRGQKRFSQVPFNYGTSVTKREMGKDAEGITFTAAGDLIPTSADFTKPRRKKKERKQRIKGPKIELESEREDGAEIEEWERYEAFHDDVTSQDRIKERLYEKEIELVWEKGGPGLVFYTDAQYWREQEGDFDEQTADEWDVDMSVYYEEGAGDRDAQDSVAMLHSHKLRSGKLSHSAFTKTGCQNERERKLKNTSSSSARSRKIGPAAPPPIGKFEAHTLGFGRRLLEAQGWQDGQGLGKDAVGLPYALDNDGQHPHDKKGFGYYGKKLQGWGQTSATIRQQSQRPQRQQRNDIHISTVFDRPQEEDPPPPTLRTHEPTTLTHRHNYVSFNKASDSKL</sequence>
<feature type="region of interest" description="Disordered" evidence="1">
    <location>
        <begin position="537"/>
        <end position="600"/>
    </location>
</feature>
<dbReference type="InterPro" id="IPR040341">
    <property type="entry name" value="GPATCH3"/>
</dbReference>
<dbReference type="GO" id="GO:0003676">
    <property type="term" value="F:nucleic acid binding"/>
    <property type="evidence" value="ECO:0007669"/>
    <property type="project" value="InterPro"/>
</dbReference>
<dbReference type="PROSITE" id="PS50174">
    <property type="entry name" value="G_PATCH"/>
    <property type="match status" value="1"/>
</dbReference>
<feature type="compositionally biased region" description="Low complexity" evidence="1">
    <location>
        <begin position="542"/>
        <end position="551"/>
    </location>
</feature>
<feature type="domain" description="G-patch" evidence="2">
    <location>
        <begin position="481"/>
        <end position="529"/>
    </location>
</feature>
<accession>A0A8J5MVM6</accession>
<dbReference type="SMART" id="SM00443">
    <property type="entry name" value="G_patch"/>
    <property type="match status" value="1"/>
</dbReference>
<evidence type="ECO:0000259" key="2">
    <source>
        <dbReference type="PROSITE" id="PS50174"/>
    </source>
</evidence>
<feature type="region of interest" description="Disordered" evidence="1">
    <location>
        <begin position="58"/>
        <end position="97"/>
    </location>
</feature>
<keyword evidence="4" id="KW-1185">Reference proteome</keyword>
<dbReference type="GO" id="GO:0039536">
    <property type="term" value="P:negative regulation of RIG-I signaling pathway"/>
    <property type="evidence" value="ECO:0007669"/>
    <property type="project" value="InterPro"/>
</dbReference>
<evidence type="ECO:0000256" key="1">
    <source>
        <dbReference type="SAM" id="MobiDB-lite"/>
    </source>
</evidence>
<dbReference type="PANTHER" id="PTHR14390:SF2">
    <property type="entry name" value="G PATCH DOMAIN-CONTAINING PROTEIN 3"/>
    <property type="match status" value="1"/>
</dbReference>
<dbReference type="InterPro" id="IPR000467">
    <property type="entry name" value="G_patch_dom"/>
</dbReference>
<dbReference type="Proteomes" id="UP000747542">
    <property type="component" value="Unassembled WGS sequence"/>
</dbReference>
<feature type="region of interest" description="Disordered" evidence="1">
    <location>
        <begin position="437"/>
        <end position="478"/>
    </location>
</feature>
<feature type="compositionally biased region" description="Low complexity" evidence="1">
    <location>
        <begin position="62"/>
        <end position="72"/>
    </location>
</feature>
<gene>
    <name evidence="3" type="primary">GPATCH3-L</name>
    <name evidence="3" type="ORF">Hamer_G005104</name>
</gene>
<evidence type="ECO:0000313" key="3">
    <source>
        <dbReference type="EMBL" id="KAG7164704.1"/>
    </source>
</evidence>
<dbReference type="GO" id="GO:0045893">
    <property type="term" value="P:positive regulation of DNA-templated transcription"/>
    <property type="evidence" value="ECO:0007669"/>
    <property type="project" value="TreeGrafter"/>
</dbReference>
<organism evidence="3 4">
    <name type="scientific">Homarus americanus</name>
    <name type="common">American lobster</name>
    <dbReference type="NCBI Taxonomy" id="6706"/>
    <lineage>
        <taxon>Eukaryota</taxon>
        <taxon>Metazoa</taxon>
        <taxon>Ecdysozoa</taxon>
        <taxon>Arthropoda</taxon>
        <taxon>Crustacea</taxon>
        <taxon>Multicrustacea</taxon>
        <taxon>Malacostraca</taxon>
        <taxon>Eumalacostraca</taxon>
        <taxon>Eucarida</taxon>
        <taxon>Decapoda</taxon>
        <taxon>Pleocyemata</taxon>
        <taxon>Astacidea</taxon>
        <taxon>Nephropoidea</taxon>
        <taxon>Nephropidae</taxon>
        <taxon>Homarus</taxon>
    </lineage>
</organism>